<reference evidence="2 3" key="1">
    <citation type="submission" date="2014-11" db="EMBL/GenBank/DDBJ databases">
        <authorList>
            <person name="Zhu J."/>
            <person name="Qi W."/>
            <person name="Song R."/>
        </authorList>
    </citation>
    <scope>NUCLEOTIDE SEQUENCE [LARGE SCALE GENOMIC DNA]</scope>
</reference>
<organism evidence="2 3">
    <name type="scientific">Vitrella brassicaformis (strain CCMP3155)</name>
    <dbReference type="NCBI Taxonomy" id="1169540"/>
    <lineage>
        <taxon>Eukaryota</taxon>
        <taxon>Sar</taxon>
        <taxon>Alveolata</taxon>
        <taxon>Colpodellida</taxon>
        <taxon>Vitrellaceae</taxon>
        <taxon>Vitrella</taxon>
    </lineage>
</organism>
<dbReference type="PhylomeDB" id="A0A0G4EU61"/>
<evidence type="ECO:0008006" key="4">
    <source>
        <dbReference type="Google" id="ProtNLM"/>
    </source>
</evidence>
<dbReference type="InParanoid" id="A0A0G4EU61"/>
<gene>
    <name evidence="2" type="ORF">Vbra_13492</name>
</gene>
<evidence type="ECO:0000313" key="2">
    <source>
        <dbReference type="EMBL" id="CEM02183.1"/>
    </source>
</evidence>
<feature type="region of interest" description="Disordered" evidence="1">
    <location>
        <begin position="18"/>
        <end position="52"/>
    </location>
</feature>
<feature type="compositionally biased region" description="Acidic residues" evidence="1">
    <location>
        <begin position="126"/>
        <end position="137"/>
    </location>
</feature>
<sequence>MVHHQHLLVRQRPLFVRLQRPPGDPHSARQQPQWSAQPRADRTTATVKEPADSNGRGFVGFLCCRGPHSAAGEREAEVVVLPRGRREEEEEEEWSGDVGCDESDGSHQVPHTSISSRNRTTTTGEGGEEDIGEDIGEEGTIPAVPCSAITSASTKDGADGQVVAKFGPDDMSTRKSPVPDSPPAAGASQRATGPPDSPPHDSSPSDEFTTPPPLLNPIYSGQEAPRLSPLPPTIAPGGRGEFCVVLGQLRRGDGVSSVPAVLKCIEDDMREVGRERALELARALQLEADVLRAAKTAVARVRQLWHDALGSEQPFAEATRVVPELVFEAADVPMLRPVVTEEGERMEGAGMCVVMSKIGDGVSLTEFAARYIPVAPLTNATVAVNTVKAVLALHAAHLTNGDLHGGNTVLANERTGEVGLIDFEAGRNLRHSTHSPLTTRPGPPCTSVGNLEAIVDGRAMRDEAIDYYSDLTAVACSLVRLAFDDATLRRGAYERAGVLVHEVVKKCEDGRITTVEAAKLEYMAAIHKAHAKAVSATQRDKKLTAETRAVSHKTLNLFRDVCVGHAEGAPANQLHQMMADYTEDVTADVIRIARGWPDYLTPPEPTTMEAMLAKLGLKR</sequence>
<dbReference type="AlphaFoldDB" id="A0A0G4EU61"/>
<accession>A0A0G4EU61</accession>
<feature type="compositionally biased region" description="Acidic residues" evidence="1">
    <location>
        <begin position="88"/>
        <end position="103"/>
    </location>
</feature>
<dbReference type="InterPro" id="IPR011009">
    <property type="entry name" value="Kinase-like_dom_sf"/>
</dbReference>
<feature type="compositionally biased region" description="Low complexity" evidence="1">
    <location>
        <begin position="112"/>
        <end position="123"/>
    </location>
</feature>
<evidence type="ECO:0000256" key="1">
    <source>
        <dbReference type="SAM" id="MobiDB-lite"/>
    </source>
</evidence>
<dbReference type="SUPFAM" id="SSF56112">
    <property type="entry name" value="Protein kinase-like (PK-like)"/>
    <property type="match status" value="1"/>
</dbReference>
<dbReference type="Proteomes" id="UP000041254">
    <property type="component" value="Unassembled WGS sequence"/>
</dbReference>
<protein>
    <recommendedName>
        <fullName evidence="4">Protein kinase domain-containing protein</fullName>
    </recommendedName>
</protein>
<evidence type="ECO:0000313" key="3">
    <source>
        <dbReference type="Proteomes" id="UP000041254"/>
    </source>
</evidence>
<dbReference type="EMBL" id="CDMY01000320">
    <property type="protein sequence ID" value="CEM02183.1"/>
    <property type="molecule type" value="Genomic_DNA"/>
</dbReference>
<dbReference type="VEuPathDB" id="CryptoDB:Vbra_13492"/>
<feature type="region of interest" description="Disordered" evidence="1">
    <location>
        <begin position="82"/>
        <end position="234"/>
    </location>
</feature>
<keyword evidence="3" id="KW-1185">Reference proteome</keyword>
<name>A0A0G4EU61_VITBC</name>
<dbReference type="OrthoDB" id="411394at2759"/>
<proteinExistence type="predicted"/>